<evidence type="ECO:0000256" key="2">
    <source>
        <dbReference type="SAM" id="MobiDB-lite"/>
    </source>
</evidence>
<dbReference type="PROSITE" id="PS50157">
    <property type="entry name" value="ZINC_FINGER_C2H2_2"/>
    <property type="match status" value="1"/>
</dbReference>
<dbReference type="AlphaFoldDB" id="A0AAD9Z3N0"/>
<dbReference type="PROSITE" id="PS00028">
    <property type="entry name" value="ZINC_FINGER_C2H2_1"/>
    <property type="match status" value="1"/>
</dbReference>
<evidence type="ECO:0000256" key="1">
    <source>
        <dbReference type="PROSITE-ProRule" id="PRU00042"/>
    </source>
</evidence>
<keyword evidence="1" id="KW-0862">Zinc</keyword>
<keyword evidence="1" id="KW-0479">Metal-binding</keyword>
<dbReference type="SMART" id="SM00355">
    <property type="entry name" value="ZnF_C2H2"/>
    <property type="match status" value="2"/>
</dbReference>
<feature type="region of interest" description="Disordered" evidence="2">
    <location>
        <begin position="173"/>
        <end position="268"/>
    </location>
</feature>
<dbReference type="EMBL" id="JASNWA010000008">
    <property type="protein sequence ID" value="KAK3170806.1"/>
    <property type="molecule type" value="Genomic_DNA"/>
</dbReference>
<feature type="compositionally biased region" description="Basic and acidic residues" evidence="2">
    <location>
        <begin position="174"/>
        <end position="191"/>
    </location>
</feature>
<organism evidence="4 5">
    <name type="scientific">Lepraria neglecta</name>
    <dbReference type="NCBI Taxonomy" id="209136"/>
    <lineage>
        <taxon>Eukaryota</taxon>
        <taxon>Fungi</taxon>
        <taxon>Dikarya</taxon>
        <taxon>Ascomycota</taxon>
        <taxon>Pezizomycotina</taxon>
        <taxon>Lecanoromycetes</taxon>
        <taxon>OSLEUM clade</taxon>
        <taxon>Lecanoromycetidae</taxon>
        <taxon>Lecanorales</taxon>
        <taxon>Lecanorineae</taxon>
        <taxon>Stereocaulaceae</taxon>
        <taxon>Lepraria</taxon>
    </lineage>
</organism>
<evidence type="ECO:0000313" key="4">
    <source>
        <dbReference type="EMBL" id="KAK3170806.1"/>
    </source>
</evidence>
<accession>A0AAD9Z3N0</accession>
<dbReference type="GO" id="GO:0008270">
    <property type="term" value="F:zinc ion binding"/>
    <property type="evidence" value="ECO:0007669"/>
    <property type="project" value="UniProtKB-KW"/>
</dbReference>
<feature type="region of interest" description="Disordered" evidence="2">
    <location>
        <begin position="1"/>
        <end position="37"/>
    </location>
</feature>
<sequence>MAKLMRDNQSVTKKRNSVPIDPHSTNVTSSPQLPSLEWTPEAKAACAREAGRARSGESLADVDKDRDGRIKCPAKDCCDNTFPDADALLVHLGTYPCRFDGCPWLGRTQDDANRHFNYAHKAMAKPKTKVQCDECVEVFASGGSLKPHKERFHSTPTMAKCENCVSEVKEEEEEAKKEERKQKEGKEETSVKVKTNHPSTWTSESFGLSDDDDDDDDDDFWKPIPDPSLAAEGDKQMLTAAPTIKNKKRQITLFGEPLPDGPVNKRRH</sequence>
<proteinExistence type="predicted"/>
<keyword evidence="5" id="KW-1185">Reference proteome</keyword>
<keyword evidence="1" id="KW-0863">Zinc-finger</keyword>
<name>A0AAD9Z3N0_9LECA</name>
<protein>
    <recommendedName>
        <fullName evidence="3">C2H2-type domain-containing protein</fullName>
    </recommendedName>
</protein>
<gene>
    <name evidence="4" type="ORF">OEA41_002889</name>
</gene>
<feature type="compositionally biased region" description="Polar residues" evidence="2">
    <location>
        <begin position="23"/>
        <end position="33"/>
    </location>
</feature>
<feature type="domain" description="C2H2-type" evidence="3">
    <location>
        <begin position="130"/>
        <end position="158"/>
    </location>
</feature>
<reference evidence="4" key="1">
    <citation type="submission" date="2022-11" db="EMBL/GenBank/DDBJ databases">
        <title>Chromosomal genome sequence assembly and mating type (MAT) locus characterization of the leprose asexual lichenized fungus Lepraria neglecta (Nyl.) Erichsen.</title>
        <authorList>
            <person name="Allen J.L."/>
            <person name="Pfeffer B."/>
        </authorList>
    </citation>
    <scope>NUCLEOTIDE SEQUENCE</scope>
    <source>
        <strain evidence="4">Allen 5258</strain>
    </source>
</reference>
<evidence type="ECO:0000259" key="3">
    <source>
        <dbReference type="PROSITE" id="PS50157"/>
    </source>
</evidence>
<dbReference type="Proteomes" id="UP001276659">
    <property type="component" value="Unassembled WGS sequence"/>
</dbReference>
<comment type="caution">
    <text evidence="4">The sequence shown here is derived from an EMBL/GenBank/DDBJ whole genome shotgun (WGS) entry which is preliminary data.</text>
</comment>
<dbReference type="InterPro" id="IPR013087">
    <property type="entry name" value="Znf_C2H2_type"/>
</dbReference>
<feature type="compositionally biased region" description="Acidic residues" evidence="2">
    <location>
        <begin position="209"/>
        <end position="219"/>
    </location>
</feature>
<feature type="compositionally biased region" description="Polar residues" evidence="2">
    <location>
        <begin position="192"/>
        <end position="206"/>
    </location>
</feature>
<evidence type="ECO:0000313" key="5">
    <source>
        <dbReference type="Proteomes" id="UP001276659"/>
    </source>
</evidence>